<dbReference type="KEGG" id="rgr:FZ934_19550"/>
<dbReference type="OrthoDB" id="9810080at2"/>
<dbReference type="SUPFAM" id="SSF47616">
    <property type="entry name" value="GST C-terminal domain-like"/>
    <property type="match status" value="1"/>
</dbReference>
<dbReference type="Pfam" id="PF13409">
    <property type="entry name" value="GST_N_2"/>
    <property type="match status" value="1"/>
</dbReference>
<feature type="domain" description="GST C-terminal" evidence="2">
    <location>
        <begin position="90"/>
        <end position="210"/>
    </location>
</feature>
<dbReference type="Proteomes" id="UP000326881">
    <property type="component" value="Plasmid unnamed"/>
</dbReference>
<proteinExistence type="predicted"/>
<dbReference type="InterPro" id="IPR010987">
    <property type="entry name" value="Glutathione-S-Trfase_C-like"/>
</dbReference>
<protein>
    <submittedName>
        <fullName evidence="3">Glutathione S-transferase family protein</fullName>
    </submittedName>
</protein>
<dbReference type="PROSITE" id="PS50404">
    <property type="entry name" value="GST_NTER"/>
    <property type="match status" value="1"/>
</dbReference>
<geneLocation type="plasmid" evidence="3 4">
    <name>unnamed</name>
</geneLocation>
<dbReference type="Gene3D" id="3.40.30.10">
    <property type="entry name" value="Glutaredoxin"/>
    <property type="match status" value="1"/>
</dbReference>
<dbReference type="PANTHER" id="PTHR44051">
    <property type="entry name" value="GLUTATHIONE S-TRANSFERASE-RELATED"/>
    <property type="match status" value="1"/>
</dbReference>
<gene>
    <name evidence="3" type="ORF">FZ934_19550</name>
</gene>
<organism evidence="3 4">
    <name type="scientific">Rhizobium grahamii</name>
    <dbReference type="NCBI Taxonomy" id="1120045"/>
    <lineage>
        <taxon>Bacteria</taxon>
        <taxon>Pseudomonadati</taxon>
        <taxon>Pseudomonadota</taxon>
        <taxon>Alphaproteobacteria</taxon>
        <taxon>Hyphomicrobiales</taxon>
        <taxon>Rhizobiaceae</taxon>
        <taxon>Rhizobium/Agrobacterium group</taxon>
        <taxon>Rhizobium</taxon>
    </lineage>
</organism>
<dbReference type="AlphaFoldDB" id="A0A5Q0CDM8"/>
<dbReference type="RefSeq" id="WP_153272577.1">
    <property type="nucleotide sequence ID" value="NZ_CP043499.1"/>
</dbReference>
<dbReference type="Pfam" id="PF00043">
    <property type="entry name" value="GST_C"/>
    <property type="match status" value="1"/>
</dbReference>
<accession>A0A5Q0CDM8</accession>
<dbReference type="EMBL" id="CP043499">
    <property type="protein sequence ID" value="QFY62584.1"/>
    <property type="molecule type" value="Genomic_DNA"/>
</dbReference>
<sequence length="210" mass="23646">MPEITLYDYELDESGYRARLLLSMLGLTWKTRAVDMFPGQEHKKPALLSLNPLGALPILQDGDLVLYGASAILLYLAKAYDTEKRFLPDDAAGFGAVCKWLGFSDTALAPAIQARLQALFNTAGEEATQRAQARKAFRIMDDHMTARHFDGKEWFVGNAPTLADLSLFPSFALSRDYGIDHDEYPALRRWIRRFRAIEGFNTMPGIPDYH</sequence>
<dbReference type="SFLD" id="SFLDG00358">
    <property type="entry name" value="Main_(cytGST)"/>
    <property type="match status" value="1"/>
</dbReference>
<evidence type="ECO:0000259" key="2">
    <source>
        <dbReference type="PROSITE" id="PS50405"/>
    </source>
</evidence>
<dbReference type="InterPro" id="IPR040079">
    <property type="entry name" value="Glutathione_S-Trfase"/>
</dbReference>
<dbReference type="InterPro" id="IPR004045">
    <property type="entry name" value="Glutathione_S-Trfase_N"/>
</dbReference>
<dbReference type="InterPro" id="IPR036249">
    <property type="entry name" value="Thioredoxin-like_sf"/>
</dbReference>
<reference evidence="3 4" key="1">
    <citation type="submission" date="2019-08" db="EMBL/GenBank/DDBJ databases">
        <title>Prosopis cineraria nodule microbiome.</title>
        <authorList>
            <person name="Ali R."/>
            <person name="Chaluvadi S.R."/>
            <person name="Wang X."/>
        </authorList>
    </citation>
    <scope>NUCLEOTIDE SEQUENCE [LARGE SCALE GENOMIC DNA]</scope>
    <source>
        <strain evidence="3 4">BG7</strain>
        <plasmid evidence="3 4">unnamed</plasmid>
    </source>
</reference>
<dbReference type="InterPro" id="IPR004046">
    <property type="entry name" value="GST_C"/>
</dbReference>
<dbReference type="SUPFAM" id="SSF52833">
    <property type="entry name" value="Thioredoxin-like"/>
    <property type="match status" value="1"/>
</dbReference>
<dbReference type="PANTHER" id="PTHR44051:SF8">
    <property type="entry name" value="GLUTATHIONE S-TRANSFERASE GSTA"/>
    <property type="match status" value="1"/>
</dbReference>
<evidence type="ECO:0000313" key="3">
    <source>
        <dbReference type="EMBL" id="QFY62584.1"/>
    </source>
</evidence>
<dbReference type="Gene3D" id="1.20.1050.10">
    <property type="match status" value="1"/>
</dbReference>
<feature type="domain" description="GST N-terminal" evidence="1">
    <location>
        <begin position="2"/>
        <end position="84"/>
    </location>
</feature>
<name>A0A5Q0CDM8_9HYPH</name>
<keyword evidence="4" id="KW-1185">Reference proteome</keyword>
<dbReference type="InterPro" id="IPR036282">
    <property type="entry name" value="Glutathione-S-Trfase_C_sf"/>
</dbReference>
<keyword evidence="3" id="KW-0614">Plasmid</keyword>
<keyword evidence="3" id="KW-0808">Transferase</keyword>
<evidence type="ECO:0000313" key="4">
    <source>
        <dbReference type="Proteomes" id="UP000326881"/>
    </source>
</evidence>
<dbReference type="PROSITE" id="PS50405">
    <property type="entry name" value="GST_CTER"/>
    <property type="match status" value="1"/>
</dbReference>
<evidence type="ECO:0000259" key="1">
    <source>
        <dbReference type="PROSITE" id="PS50404"/>
    </source>
</evidence>
<dbReference type="SFLD" id="SFLDS00019">
    <property type="entry name" value="Glutathione_Transferase_(cytos"/>
    <property type="match status" value="1"/>
</dbReference>
<dbReference type="GO" id="GO:0016740">
    <property type="term" value="F:transferase activity"/>
    <property type="evidence" value="ECO:0007669"/>
    <property type="project" value="UniProtKB-KW"/>
</dbReference>